<dbReference type="PANTHER" id="PTHR15012:SF32">
    <property type="entry name" value="PROTEIN SHROOM"/>
    <property type="match status" value="1"/>
</dbReference>
<evidence type="ECO:0000256" key="3">
    <source>
        <dbReference type="ARBA" id="ARBA00022490"/>
    </source>
</evidence>
<evidence type="ECO:0000256" key="2">
    <source>
        <dbReference type="ARBA" id="ARBA00006469"/>
    </source>
</evidence>
<feature type="compositionally biased region" description="Low complexity" evidence="6">
    <location>
        <begin position="1761"/>
        <end position="1772"/>
    </location>
</feature>
<feature type="domain" description="PDZ" evidence="7">
    <location>
        <begin position="55"/>
        <end position="128"/>
    </location>
</feature>
<dbReference type="InterPro" id="IPR036034">
    <property type="entry name" value="PDZ_sf"/>
</dbReference>
<dbReference type="SUPFAM" id="SSF50156">
    <property type="entry name" value="PDZ domain-like"/>
    <property type="match status" value="1"/>
</dbReference>
<dbReference type="PROSITE" id="PS50106">
    <property type="entry name" value="PDZ"/>
    <property type="match status" value="1"/>
</dbReference>
<feature type="coiled-coil region" evidence="5">
    <location>
        <begin position="2187"/>
        <end position="2214"/>
    </location>
</feature>
<feature type="region of interest" description="Disordered" evidence="6">
    <location>
        <begin position="1523"/>
        <end position="1668"/>
    </location>
</feature>
<dbReference type="Gene3D" id="2.30.42.10">
    <property type="match status" value="1"/>
</dbReference>
<feature type="compositionally biased region" description="Low complexity" evidence="6">
    <location>
        <begin position="1877"/>
        <end position="1888"/>
    </location>
</feature>
<dbReference type="Pfam" id="PF08687">
    <property type="entry name" value="ASD2"/>
    <property type="match status" value="1"/>
</dbReference>
<feature type="compositionally biased region" description="Basic and acidic residues" evidence="6">
    <location>
        <begin position="436"/>
        <end position="446"/>
    </location>
</feature>
<evidence type="ECO:0000259" key="8">
    <source>
        <dbReference type="PROSITE" id="PS51307"/>
    </source>
</evidence>
<feature type="region of interest" description="Disordered" evidence="6">
    <location>
        <begin position="222"/>
        <end position="269"/>
    </location>
</feature>
<protein>
    <submittedName>
        <fullName evidence="10">Uncharacterized protein LOC102807114 isoform X1</fullName>
    </submittedName>
</protein>
<keyword evidence="3" id="KW-0963">Cytoplasm</keyword>
<dbReference type="Pfam" id="PF00595">
    <property type="entry name" value="PDZ"/>
    <property type="match status" value="1"/>
</dbReference>
<feature type="compositionally biased region" description="Polar residues" evidence="6">
    <location>
        <begin position="451"/>
        <end position="462"/>
    </location>
</feature>
<feature type="coiled-coil region" evidence="5">
    <location>
        <begin position="2093"/>
        <end position="2127"/>
    </location>
</feature>
<feature type="compositionally biased region" description="Basic and acidic residues" evidence="6">
    <location>
        <begin position="2041"/>
        <end position="2052"/>
    </location>
</feature>
<dbReference type="PROSITE" id="PS51307">
    <property type="entry name" value="ASD2"/>
    <property type="match status" value="1"/>
</dbReference>
<feature type="compositionally biased region" description="Low complexity" evidence="6">
    <location>
        <begin position="1432"/>
        <end position="1455"/>
    </location>
</feature>
<evidence type="ECO:0000313" key="10">
    <source>
        <dbReference type="RefSeq" id="XP_006821407.1"/>
    </source>
</evidence>
<evidence type="ECO:0000313" key="9">
    <source>
        <dbReference type="Proteomes" id="UP000694865"/>
    </source>
</evidence>
<feature type="compositionally biased region" description="Basic and acidic residues" evidence="6">
    <location>
        <begin position="1180"/>
        <end position="1274"/>
    </location>
</feature>
<feature type="compositionally biased region" description="Basic and acidic residues" evidence="6">
    <location>
        <begin position="1889"/>
        <end position="1898"/>
    </location>
</feature>
<feature type="compositionally biased region" description="Basic and acidic residues" evidence="6">
    <location>
        <begin position="895"/>
        <end position="905"/>
    </location>
</feature>
<name>A0ABM0MN16_SACKO</name>
<feature type="compositionally biased region" description="Basic and acidic residues" evidence="6">
    <location>
        <begin position="292"/>
        <end position="307"/>
    </location>
</feature>
<feature type="region of interest" description="Disordered" evidence="6">
    <location>
        <begin position="288"/>
        <end position="307"/>
    </location>
</feature>
<evidence type="ECO:0000256" key="4">
    <source>
        <dbReference type="ARBA" id="ARBA00023212"/>
    </source>
</evidence>
<dbReference type="PANTHER" id="PTHR15012">
    <property type="entry name" value="APICAL PROTEIN/SHROOM-RELATED"/>
    <property type="match status" value="1"/>
</dbReference>
<keyword evidence="5" id="KW-0175">Coiled coil</keyword>
<comment type="similarity">
    <text evidence="2">Belongs to the shroom family.</text>
</comment>
<feature type="domain" description="ASD2" evidence="8">
    <location>
        <begin position="1988"/>
        <end position="2270"/>
    </location>
</feature>
<feature type="compositionally biased region" description="Basic and acidic residues" evidence="6">
    <location>
        <begin position="1572"/>
        <end position="1592"/>
    </location>
</feature>
<dbReference type="SMART" id="SM00228">
    <property type="entry name" value="PDZ"/>
    <property type="match status" value="1"/>
</dbReference>
<feature type="compositionally biased region" description="Basic and acidic residues" evidence="6">
    <location>
        <begin position="1954"/>
        <end position="1989"/>
    </location>
</feature>
<dbReference type="CDD" id="cd06750">
    <property type="entry name" value="PDZ_shroom2_3_4-like"/>
    <property type="match status" value="1"/>
</dbReference>
<dbReference type="Gene3D" id="6.10.250.3120">
    <property type="match status" value="1"/>
</dbReference>
<reference evidence="10" key="1">
    <citation type="submission" date="2025-08" db="UniProtKB">
        <authorList>
            <consortium name="RefSeq"/>
        </authorList>
    </citation>
    <scope>IDENTIFICATION</scope>
    <source>
        <tissue evidence="10">Testes</tissue>
    </source>
</reference>
<evidence type="ECO:0000256" key="6">
    <source>
        <dbReference type="SAM" id="MobiDB-lite"/>
    </source>
</evidence>
<dbReference type="RefSeq" id="XP_006821407.1">
    <property type="nucleotide sequence ID" value="XM_006821344.1"/>
</dbReference>
<dbReference type="GeneID" id="102807114"/>
<feature type="compositionally biased region" description="Polar residues" evidence="6">
    <location>
        <begin position="1364"/>
        <end position="1377"/>
    </location>
</feature>
<dbReference type="Proteomes" id="UP000694865">
    <property type="component" value="Unplaced"/>
</dbReference>
<evidence type="ECO:0000256" key="5">
    <source>
        <dbReference type="SAM" id="Coils"/>
    </source>
</evidence>
<feature type="compositionally biased region" description="Basic and acidic residues" evidence="6">
    <location>
        <begin position="197"/>
        <end position="207"/>
    </location>
</feature>
<feature type="compositionally biased region" description="Polar residues" evidence="6">
    <location>
        <begin position="158"/>
        <end position="172"/>
    </location>
</feature>
<feature type="region of interest" description="Disordered" evidence="6">
    <location>
        <begin position="371"/>
        <end position="422"/>
    </location>
</feature>
<feature type="compositionally biased region" description="Basic and acidic residues" evidence="6">
    <location>
        <begin position="1123"/>
        <end position="1134"/>
    </location>
</feature>
<feature type="compositionally biased region" description="Basic and acidic residues" evidence="6">
    <location>
        <begin position="1288"/>
        <end position="1310"/>
    </location>
</feature>
<feature type="region of interest" description="Disordered" evidence="6">
    <location>
        <begin position="435"/>
        <end position="486"/>
    </location>
</feature>
<dbReference type="InterPro" id="IPR027685">
    <property type="entry name" value="Shroom_fam"/>
</dbReference>
<dbReference type="InterPro" id="IPR001478">
    <property type="entry name" value="PDZ"/>
</dbReference>
<feature type="compositionally biased region" description="Polar residues" evidence="6">
    <location>
        <begin position="1531"/>
        <end position="1540"/>
    </location>
</feature>
<keyword evidence="9" id="KW-1185">Reference proteome</keyword>
<sequence>MSTDYVRSVEVDVAVSGDRKRQRPDPVSISQQLIRAAMDRTVPGKSSFEVVLKGGSPWGFAVRGGLETFTALVISKIDPGGKADDQGSLQVGDVILEINDVQCASQSEALQLIHSAFKTLTLTLQRGPPDFDTITSPKSSEFYKRVKQLQEKEKESSGMLTSHHQSDFSSRPSGYGVKMRLKKTERSPSYRPKSWHHSHEGHQQDPEFKIKQKQHEEYRRGFHTVEDQPQSGHWNGRDSFRSSMRSNTSRSMSSLNSFKGGSTSSYRQPGFVKQKAIEYNDMSGKTNSYRLPAKDAGSREVHESNRDFEKVQRDEYYYSKHLPGKQFNDVKRDSDSRIPDKVKLGNNHKFASVIETRAIPVQLVHAQSVDSGKQAQRHHRAEVSKDLNVGVKGPSDIKGRVQSPQKVMWEQSGDRVESENQPKLKRTELTCMISPDIRHPKPDEPIFKYPDQNSSPVNQGYTNERPPPLPPKKEVSPPIPPQRDSSMKAVHKCHKSPTWPAIVQSKVVIAPQADTVHLRSNTWNNDTSPQHEWPEHQGYKAHIKTLPLDDDSDTKTFASQAFLEKEPKPYTDSSPKTLYHPVHLTASGSYVINGKQHKYPPSSKFELHTATVYHVAMDEPLLAEKLEHGDAKYTKPYDYTAKYDVPSPPTRDIPFEKQNLKAEMVNNSHSTPSNLDKSPERFWSPESMNNSIKSTGSQHDTSLNQYASYLEQNLTEQGYSVQPHSLPNSSVSEEVKRLSGKCQSPEALHKVNSIPNPSREYHPTENRLVYDLHSPSEREVATINGTHEGPPVEKMSGTGPHERKPGEDRWHLDKTPVSTARTWKSPGDFQVTPGMGTKMSKRHAISPTEETVKRFEDLSNDKKYPPDLVPENKMANPRKQSSDKMAFVELKVEADTNKEEEDIKLKSPPLRKSSPFTKLIEQPSKGSPGRPSIFDIESENPFRRNYHTHSSSYDIFNPESLETEKNNEQFMSKMQRNSQTPFSDKYKRGEPIELQKEKKEREKQEHLKRQNLKNEGKDADSHSIMSQLQKEHRQTHEGFAKVKDLSSKAKTREDFNKEAKNPEISNKNNVRRSEFFNKHSGKSPPNVQDKLSPNADVGFGKFDRNSPKSATMPARSASAEVNKWYDHVKADDSNPARPISYAYDPTSPSRVFPGVQQDDVKPLSDIEENPGQNRPKEKRRLSDPRRRSDPKRKSDPKKHSDPEKMFHKSLEIDTSNHERQHRNSDPYKEEYRNRQRLSDPKKERNLSDPKRRHRGSDPKMEKPDHRYTKSDSDQYQKIATGDQRHKHSDPTSHMKRRQPSDPEERRKVKEALFLFYSQKTGKSESAESTSSLASSCKLPSYSDRNRPVNMIHGMSEQPIPPKKSYSTSSFRRGSVENSVPMMQRANSEVLRPSSMPPNAYSSNEIKRQGSLASLASHRDSTNSLSSQRDRPSSGGSPPGSLAGSKQKSPHQSQSSILGFAAQQHHRHQSSNSLDKTASLPMYGRVPRVPTVSTKDIYQLYASRGSQQSLKTEPVTPKPMLAIHPMVPAQDKATTLPQQKPRSGDLQKQKSPVHRAELVTLVQPMSSDSDSDSGSHYEDEKLPEMRRISDGEVFKFPPSAPEENTSPNWDSVRDSERPQPEISPKHLWNLPGKSSKHRKKTKEKNNFDNRYLTSDSFILPTPPSSPSEDELEIVNIEFPPPPPLELLMNGALDDSAIKRLSTAEPAPTTLVSSTSEDNILDKVEKEMMKHPQSVVLPSEVNSYGAYINQKHGSRGPFGRYMSSPRSTSSLPTGTSPPPSNTGKRSPDKQMSPENTVSPGRRTSPGIEKIILKSVSPKSHESKVTSPPSKVDRSPVGIKSPNILSTKLSLEKSTSPKYPPTSPLGKKPTEMKPAPKPGRSIVSRYSSSVSEIKRKYESQEKGGQQSHTPPPFMQKTPPMNSPAESITEEAADRVDAAIVLSPAVEKPSASPQSEKPQIKHLESVKPETKQVELKEVEKPKEKSPEELKTEELATDIISKSNDKDLQHILRPTQKTTSDYMAGLFPKGNNGSQSKRKRSVSRMNGEKPQEIKPSPREDLSLLLSYLKLSAPKAQLLNQALLSEDNGEVPADSEELNKKKEELLDSIKKKLDGLRAEKEEINEEIHANKELGEIVTEQAKSVCTPAEFGKFELFVNELDSIINLLLSLSGRLARAENVYNSLDEDCIPEQKIQLQEKIDKLRTQHEEATKLKEGIDKRQNQVSNTLIGYLNKEDFADFLHFVSMKTDLTMTSRQIDDKIRLGEEQLQALKESMQQCDKLMKPL</sequence>
<feature type="compositionally biased region" description="Basic and acidic residues" evidence="6">
    <location>
        <begin position="800"/>
        <end position="814"/>
    </location>
</feature>
<feature type="compositionally biased region" description="Basic and acidic residues" evidence="6">
    <location>
        <begin position="984"/>
        <end position="1021"/>
    </location>
</feature>
<feature type="compositionally biased region" description="Polar residues" evidence="6">
    <location>
        <begin position="968"/>
        <end position="982"/>
    </location>
</feature>
<gene>
    <name evidence="10" type="primary">LOC102807114</name>
</gene>
<feature type="region of interest" description="Disordered" evidence="6">
    <location>
        <begin position="895"/>
        <end position="1486"/>
    </location>
</feature>
<feature type="compositionally biased region" description="Low complexity" evidence="6">
    <location>
        <begin position="1326"/>
        <end position="1342"/>
    </location>
</feature>
<keyword evidence="4" id="KW-0206">Cytoskeleton</keyword>
<evidence type="ECO:0000256" key="1">
    <source>
        <dbReference type="ARBA" id="ARBA00004245"/>
    </source>
</evidence>
<feature type="compositionally biased region" description="Basic and acidic residues" evidence="6">
    <location>
        <begin position="1029"/>
        <end position="1061"/>
    </location>
</feature>
<feature type="region of interest" description="Disordered" evidence="6">
    <location>
        <begin position="149"/>
        <end position="207"/>
    </location>
</feature>
<evidence type="ECO:0000259" key="7">
    <source>
        <dbReference type="PROSITE" id="PS50106"/>
    </source>
</evidence>
<feature type="region of interest" description="Disordered" evidence="6">
    <location>
        <begin position="859"/>
        <end position="881"/>
    </location>
</feature>
<comment type="subcellular location">
    <subcellularLocation>
        <location evidence="1">Cytoplasm</location>
        <location evidence="1">Cytoskeleton</location>
    </subcellularLocation>
</comment>
<feature type="compositionally biased region" description="Low complexity" evidence="6">
    <location>
        <begin position="1842"/>
        <end position="1854"/>
    </location>
</feature>
<feature type="compositionally biased region" description="Basic and acidic residues" evidence="6">
    <location>
        <begin position="412"/>
        <end position="422"/>
    </location>
</feature>
<accession>A0ABM0MN16</accession>
<proteinExistence type="inferred from homology"/>
<feature type="compositionally biased region" description="Low complexity" evidence="6">
    <location>
        <begin position="241"/>
        <end position="258"/>
    </location>
</feature>
<feature type="region of interest" description="Disordered" evidence="6">
    <location>
        <begin position="782"/>
        <end position="847"/>
    </location>
</feature>
<dbReference type="InterPro" id="IPR014799">
    <property type="entry name" value="ASD2_dom"/>
</dbReference>
<feature type="region of interest" description="Disordered" evidence="6">
    <location>
        <begin position="1745"/>
        <end position="2052"/>
    </location>
</feature>
<organism evidence="9 10">
    <name type="scientific">Saccoglossus kowalevskii</name>
    <name type="common">Acorn worm</name>
    <dbReference type="NCBI Taxonomy" id="10224"/>
    <lineage>
        <taxon>Eukaryota</taxon>
        <taxon>Metazoa</taxon>
        <taxon>Hemichordata</taxon>
        <taxon>Enteropneusta</taxon>
        <taxon>Harrimaniidae</taxon>
        <taxon>Saccoglossus</taxon>
    </lineage>
</organism>